<name>A0ABW0DW87_9ACTN</name>
<keyword evidence="1" id="KW-0472">Membrane</keyword>
<evidence type="ECO:0000313" key="2">
    <source>
        <dbReference type="EMBL" id="MFC5243121.1"/>
    </source>
</evidence>
<reference evidence="3" key="1">
    <citation type="journal article" date="2019" name="Int. J. Syst. Evol. Microbiol.">
        <title>The Global Catalogue of Microorganisms (GCM) 10K type strain sequencing project: providing services to taxonomists for standard genome sequencing and annotation.</title>
        <authorList>
            <consortium name="The Broad Institute Genomics Platform"/>
            <consortium name="The Broad Institute Genome Sequencing Center for Infectious Disease"/>
            <person name="Wu L."/>
            <person name="Ma J."/>
        </authorList>
    </citation>
    <scope>NUCLEOTIDE SEQUENCE [LARGE SCALE GENOMIC DNA]</scope>
    <source>
        <strain evidence="3">CGMCC 4.7131</strain>
    </source>
</reference>
<comment type="caution">
    <text evidence="2">The sequence shown here is derived from an EMBL/GenBank/DDBJ whole genome shotgun (WGS) entry which is preliminary data.</text>
</comment>
<keyword evidence="1" id="KW-0812">Transmembrane</keyword>
<gene>
    <name evidence="2" type="ORF">ACFPWV_24940</name>
</gene>
<dbReference type="RefSeq" id="WP_344560056.1">
    <property type="nucleotide sequence ID" value="NZ_BAAATG010000016.1"/>
</dbReference>
<sequence>MSASPYVPDEARIKHLELLQATVNRLGTNSFLIKGWAMTVSGGLTAAAMGGAGWPVALIALMMTAGFWLLDCYYLEKERLFRSLYERSSITATDQIPLFTMDVERYARPEPWRLVALSRTMSLFYGTFAVVGIAVTVLLMTHP</sequence>
<protein>
    <submittedName>
        <fullName evidence="2">Uncharacterized protein</fullName>
    </submittedName>
</protein>
<keyword evidence="1" id="KW-1133">Transmembrane helix</keyword>
<organism evidence="2 3">
    <name type="scientific">Streptomyces atrovirens</name>
    <dbReference type="NCBI Taxonomy" id="285556"/>
    <lineage>
        <taxon>Bacteria</taxon>
        <taxon>Bacillati</taxon>
        <taxon>Actinomycetota</taxon>
        <taxon>Actinomycetes</taxon>
        <taxon>Kitasatosporales</taxon>
        <taxon>Streptomycetaceae</taxon>
        <taxon>Streptomyces</taxon>
    </lineage>
</organism>
<dbReference type="EMBL" id="JBHSKN010000021">
    <property type="protein sequence ID" value="MFC5243121.1"/>
    <property type="molecule type" value="Genomic_DNA"/>
</dbReference>
<evidence type="ECO:0000256" key="1">
    <source>
        <dbReference type="SAM" id="Phobius"/>
    </source>
</evidence>
<accession>A0ABW0DW87</accession>
<feature type="transmembrane region" description="Helical" evidence="1">
    <location>
        <begin position="123"/>
        <end position="141"/>
    </location>
</feature>
<keyword evidence="3" id="KW-1185">Reference proteome</keyword>
<proteinExistence type="predicted"/>
<dbReference type="Proteomes" id="UP001596035">
    <property type="component" value="Unassembled WGS sequence"/>
</dbReference>
<evidence type="ECO:0000313" key="3">
    <source>
        <dbReference type="Proteomes" id="UP001596035"/>
    </source>
</evidence>
<feature type="transmembrane region" description="Helical" evidence="1">
    <location>
        <begin position="52"/>
        <end position="75"/>
    </location>
</feature>